<dbReference type="RefSeq" id="WP_111144903.1">
    <property type="nucleotide sequence ID" value="NZ_QKRB01000010.1"/>
</dbReference>
<comment type="caution">
    <text evidence="2">The sequence shown here is derived from an EMBL/GenBank/DDBJ whole genome shotgun (WGS) entry which is preliminary data.</text>
</comment>
<name>A0A2W1LRF5_9BACL</name>
<keyword evidence="3" id="KW-1185">Reference proteome</keyword>
<evidence type="ECO:0000313" key="3">
    <source>
        <dbReference type="Proteomes" id="UP000249522"/>
    </source>
</evidence>
<dbReference type="Proteomes" id="UP000249522">
    <property type="component" value="Unassembled WGS sequence"/>
</dbReference>
<dbReference type="AlphaFoldDB" id="A0A2W1LRF5"/>
<accession>A0A2W1LRF5</accession>
<dbReference type="EMBL" id="QKRB01000010">
    <property type="protein sequence ID" value="PZD97542.1"/>
    <property type="molecule type" value="Genomic_DNA"/>
</dbReference>
<proteinExistence type="predicted"/>
<dbReference type="OrthoDB" id="1913674at2"/>
<gene>
    <name evidence="2" type="ORF">DNH61_01310</name>
</gene>
<sequence>MPTRAQMLAAHESVDLHEMLNMKTLGLAKSKLLQGLVFDVELKSLLKKDAEQSAQAIENLQRLYARAPFQAPVPPNRPTPTLDGGGEDE</sequence>
<protein>
    <submittedName>
        <fullName evidence="2">Spore gernimation protein GerQ</fullName>
    </submittedName>
</protein>
<evidence type="ECO:0000256" key="1">
    <source>
        <dbReference type="SAM" id="MobiDB-lite"/>
    </source>
</evidence>
<feature type="region of interest" description="Disordered" evidence="1">
    <location>
        <begin position="69"/>
        <end position="89"/>
    </location>
</feature>
<organism evidence="2 3">
    <name type="scientific">Paenibacillus sambharensis</name>
    <dbReference type="NCBI Taxonomy" id="1803190"/>
    <lineage>
        <taxon>Bacteria</taxon>
        <taxon>Bacillati</taxon>
        <taxon>Bacillota</taxon>
        <taxon>Bacilli</taxon>
        <taxon>Bacillales</taxon>
        <taxon>Paenibacillaceae</taxon>
        <taxon>Paenibacillus</taxon>
    </lineage>
</organism>
<evidence type="ECO:0000313" key="2">
    <source>
        <dbReference type="EMBL" id="PZD97542.1"/>
    </source>
</evidence>
<reference evidence="2 3" key="1">
    <citation type="submission" date="2018-06" db="EMBL/GenBank/DDBJ databases">
        <title>Paenibacillus imtechensis sp. nov.</title>
        <authorList>
            <person name="Pinnaka A.K."/>
            <person name="Singh H."/>
            <person name="Kaur M."/>
        </authorList>
    </citation>
    <scope>NUCLEOTIDE SEQUENCE [LARGE SCALE GENOMIC DNA]</scope>
    <source>
        <strain evidence="2 3">SMB1</strain>
    </source>
</reference>